<proteinExistence type="predicted"/>
<name>A0ACB8WGA4_9TELE</name>
<gene>
    <name evidence="1" type="ORF">L3Q82_009418</name>
</gene>
<dbReference type="Proteomes" id="UP000831701">
    <property type="component" value="Chromosome 10"/>
</dbReference>
<dbReference type="EMBL" id="CM041540">
    <property type="protein sequence ID" value="KAI3366756.1"/>
    <property type="molecule type" value="Genomic_DNA"/>
</dbReference>
<sequence>MSNKKSTLVPDDVENLRRRSAADPAVYLVLFFYSETYADPEQHHRFPRRPSQTEWSCVGPQHPELGTVETPPLEASAHHFCHYTPKCFLTVHRETYADPEQHHRFPRRPSQTEWSCVGSQHPELGTVETPPLEASAHHFCHYTPKRFLTVHRESFLTIVISTGGQGTSARSTPLHYGEEGWHECTSKTTIRADNEVEAHREANNYKFGFRKWKGNVTEKPIEDRSDIIKELHSDLSIVKSREGSVVSFGNIVYVFLFGWWISLIYFLMCPVMFLTIFGAPYGKLCFKMAWYFIWPFGKSAGDVVRQCVIKPPKCEVIPEERNSRDSNNFRDKDSAPLLMSSPIPVEIPVPEPPARKTSKHWCRISTFVWLLLGYPVLAVVHSLACMLSWLLVFTIPVSKMNARALTTVLLMAPEDIQIHRLEKSMHPADLLPLVLVSLVIGYADHEHSYFSTETKFATAITSIIPLSYYIGMGIASISAQSNFAVGAVVNATFGSITELTFYITALLQGQRTASKCYEEIVKAALTGTLLGCILFIPGICMIIGGIKHREQRFNSRSAGVSSALLFISIGGVFAPTLFSKIFGNLVCESCTIIPGNSSVPFVCKDCHYDTSQTDPHLILSQIEALVYTVSVLLPTAYLIGLIFTLKTHSHIYDIHISDGQGGHAHGQYAQEGTSTSHSTGEVTNGHLLAGNSCINASIVATSHVAAGLLCLALTGHHVVHWSRWRALGVLIVATVLMACCADLSTENIKPMLTHSTISQYFMGVTVLAMVPELPEVVNGIQFALQNNISLSLEVGSCIAVQVCMIQIPLLILFNAFYDVGFVLVFSDIHLWASIFSVILVNYIFMDGKCDYFQDYNQLCSVCRHSSGGGVPHPFGSLLLCSFSTHLLICFPRKFPWLQN</sequence>
<accession>A0ACB8WGA4</accession>
<evidence type="ECO:0000313" key="1">
    <source>
        <dbReference type="EMBL" id="KAI3366756.1"/>
    </source>
</evidence>
<evidence type="ECO:0000313" key="2">
    <source>
        <dbReference type="Proteomes" id="UP000831701"/>
    </source>
</evidence>
<feature type="non-terminal residue" evidence="1">
    <location>
        <position position="899"/>
    </location>
</feature>
<reference evidence="1" key="1">
    <citation type="submission" date="2022-04" db="EMBL/GenBank/DDBJ databases">
        <title>Jade perch genome.</title>
        <authorList>
            <person name="Chao B."/>
        </authorList>
    </citation>
    <scope>NUCLEOTIDE SEQUENCE</scope>
    <source>
        <strain evidence="1">CB-2022</strain>
    </source>
</reference>
<organism evidence="1 2">
    <name type="scientific">Scortum barcoo</name>
    <name type="common">barcoo grunter</name>
    <dbReference type="NCBI Taxonomy" id="214431"/>
    <lineage>
        <taxon>Eukaryota</taxon>
        <taxon>Metazoa</taxon>
        <taxon>Chordata</taxon>
        <taxon>Craniata</taxon>
        <taxon>Vertebrata</taxon>
        <taxon>Euteleostomi</taxon>
        <taxon>Actinopterygii</taxon>
        <taxon>Neopterygii</taxon>
        <taxon>Teleostei</taxon>
        <taxon>Neoteleostei</taxon>
        <taxon>Acanthomorphata</taxon>
        <taxon>Eupercaria</taxon>
        <taxon>Centrarchiformes</taxon>
        <taxon>Terapontoidei</taxon>
        <taxon>Terapontidae</taxon>
        <taxon>Scortum</taxon>
    </lineage>
</organism>
<protein>
    <submittedName>
        <fullName evidence="1">Uncharacterized protein</fullName>
    </submittedName>
</protein>
<comment type="caution">
    <text evidence="1">The sequence shown here is derived from an EMBL/GenBank/DDBJ whole genome shotgun (WGS) entry which is preliminary data.</text>
</comment>
<keyword evidence="2" id="KW-1185">Reference proteome</keyword>